<gene>
    <name evidence="1" type="ORF">HPB50_026972</name>
</gene>
<organism evidence="1 2">
    <name type="scientific">Hyalomma asiaticum</name>
    <name type="common">Tick</name>
    <dbReference type="NCBI Taxonomy" id="266040"/>
    <lineage>
        <taxon>Eukaryota</taxon>
        <taxon>Metazoa</taxon>
        <taxon>Ecdysozoa</taxon>
        <taxon>Arthropoda</taxon>
        <taxon>Chelicerata</taxon>
        <taxon>Arachnida</taxon>
        <taxon>Acari</taxon>
        <taxon>Parasitiformes</taxon>
        <taxon>Ixodida</taxon>
        <taxon>Ixodoidea</taxon>
        <taxon>Ixodidae</taxon>
        <taxon>Hyalomminae</taxon>
        <taxon>Hyalomma</taxon>
    </lineage>
</organism>
<proteinExistence type="predicted"/>
<sequence>MQLESKRRKAESALSKAEGEYYGACMSAEQARQEWETLLFQTAGWLQALEEERLEALHVALSRYAQHLLHMAPQTVQAQTANVDAKQDIEEAVRLRGTAPNVPEQFLPDFYAEDLSSPMQPQRRKQALEGLLQLLQRDLDTERRGKQGFYSSISHLTQH</sequence>
<reference evidence="1" key="1">
    <citation type="submission" date="2020-05" db="EMBL/GenBank/DDBJ databases">
        <title>Large-scale comparative analyses of tick genomes elucidate their genetic diversity and vector capacities.</title>
        <authorList>
            <person name="Jia N."/>
            <person name="Wang J."/>
            <person name="Shi W."/>
            <person name="Du L."/>
            <person name="Sun Y."/>
            <person name="Zhan W."/>
            <person name="Jiang J."/>
            <person name="Wang Q."/>
            <person name="Zhang B."/>
            <person name="Ji P."/>
            <person name="Sakyi L.B."/>
            <person name="Cui X."/>
            <person name="Yuan T."/>
            <person name="Jiang B."/>
            <person name="Yang W."/>
            <person name="Lam T.T.-Y."/>
            <person name="Chang Q."/>
            <person name="Ding S."/>
            <person name="Wang X."/>
            <person name="Zhu J."/>
            <person name="Ruan X."/>
            <person name="Zhao L."/>
            <person name="Wei J."/>
            <person name="Que T."/>
            <person name="Du C."/>
            <person name="Cheng J."/>
            <person name="Dai P."/>
            <person name="Han X."/>
            <person name="Huang E."/>
            <person name="Gao Y."/>
            <person name="Liu J."/>
            <person name="Shao H."/>
            <person name="Ye R."/>
            <person name="Li L."/>
            <person name="Wei W."/>
            <person name="Wang X."/>
            <person name="Wang C."/>
            <person name="Yang T."/>
            <person name="Huo Q."/>
            <person name="Li W."/>
            <person name="Guo W."/>
            <person name="Chen H."/>
            <person name="Zhou L."/>
            <person name="Ni X."/>
            <person name="Tian J."/>
            <person name="Zhou Y."/>
            <person name="Sheng Y."/>
            <person name="Liu T."/>
            <person name="Pan Y."/>
            <person name="Xia L."/>
            <person name="Li J."/>
            <person name="Zhao F."/>
            <person name="Cao W."/>
        </authorList>
    </citation>
    <scope>NUCLEOTIDE SEQUENCE</scope>
    <source>
        <strain evidence="1">Hyas-2018</strain>
    </source>
</reference>
<keyword evidence="2" id="KW-1185">Reference proteome</keyword>
<comment type="caution">
    <text evidence="1">The sequence shown here is derived from an EMBL/GenBank/DDBJ whole genome shotgun (WGS) entry which is preliminary data.</text>
</comment>
<name>A0ACB7SYN4_HYAAI</name>
<dbReference type="EMBL" id="CM023482">
    <property type="protein sequence ID" value="KAH6940352.1"/>
    <property type="molecule type" value="Genomic_DNA"/>
</dbReference>
<evidence type="ECO:0000313" key="1">
    <source>
        <dbReference type="EMBL" id="KAH6940352.1"/>
    </source>
</evidence>
<dbReference type="Proteomes" id="UP000821845">
    <property type="component" value="Chromosome 2"/>
</dbReference>
<evidence type="ECO:0000313" key="2">
    <source>
        <dbReference type="Proteomes" id="UP000821845"/>
    </source>
</evidence>
<accession>A0ACB7SYN4</accession>
<protein>
    <submittedName>
        <fullName evidence="1">Uncharacterized protein</fullName>
    </submittedName>
</protein>